<keyword evidence="3 11" id="KW-0004">4Fe-4S</keyword>
<dbReference type="GO" id="GO:0047134">
    <property type="term" value="F:protein-disulfide reductase [NAD(P)H] activity"/>
    <property type="evidence" value="ECO:0007669"/>
    <property type="project" value="TreeGrafter"/>
</dbReference>
<dbReference type="GO" id="GO:0003677">
    <property type="term" value="F:DNA binding"/>
    <property type="evidence" value="ECO:0007669"/>
    <property type="project" value="UniProtKB-UniRule"/>
</dbReference>
<reference evidence="13" key="1">
    <citation type="submission" date="2023-01" db="EMBL/GenBank/DDBJ databases">
        <title>The diversity of Class Acidimicrobiia in South China Sea sediment environments and the proposal of Iamia marina sp. nov., a novel species of the genus Iamia.</title>
        <authorList>
            <person name="He Y."/>
            <person name="Tian X."/>
        </authorList>
    </citation>
    <scope>NUCLEOTIDE SEQUENCE</scope>
    <source>
        <strain evidence="13">DSM 19957</strain>
    </source>
</reference>
<feature type="binding site" evidence="11">
    <location>
        <position position="51"/>
    </location>
    <ligand>
        <name>[4Fe-4S] cluster</name>
        <dbReference type="ChEBI" id="CHEBI:49883"/>
    </ligand>
</feature>
<dbReference type="Proteomes" id="UP001216390">
    <property type="component" value="Chromosome"/>
</dbReference>
<evidence type="ECO:0000256" key="2">
    <source>
        <dbReference type="ARBA" id="ARBA00006597"/>
    </source>
</evidence>
<accession>A0AAE9Y6A1</accession>
<keyword evidence="5 11" id="KW-0408">Iron</keyword>
<comment type="subcellular location">
    <subcellularLocation>
        <location evidence="1 11">Cytoplasm</location>
    </subcellularLocation>
</comment>
<comment type="function">
    <text evidence="11">Acts as a transcriptional regulator. Probably redox-responsive. The apo- but not holo-form probably binds DNA.</text>
</comment>
<keyword evidence="7 11" id="KW-0805">Transcription regulation</keyword>
<feature type="binding site" evidence="11">
    <location>
        <position position="57"/>
    </location>
    <ligand>
        <name>[4Fe-4S] cluster</name>
        <dbReference type="ChEBI" id="CHEBI:49883"/>
    </ligand>
</feature>
<comment type="cofactor">
    <cofactor evidence="11">
        <name>[4Fe-4S] cluster</name>
        <dbReference type="ChEBI" id="CHEBI:49883"/>
    </cofactor>
    <text evidence="11">Binds 1 [4Fe-4S] cluster per subunit. Following nitrosylation of the [4Fe-4S] cluster binds 1 [4Fe-8(NO)] cluster per subunit.</text>
</comment>
<evidence type="ECO:0000256" key="4">
    <source>
        <dbReference type="ARBA" id="ARBA00022723"/>
    </source>
</evidence>
<keyword evidence="8 11" id="KW-0238">DNA-binding</keyword>
<dbReference type="GO" id="GO:0046872">
    <property type="term" value="F:metal ion binding"/>
    <property type="evidence" value="ECO:0007669"/>
    <property type="project" value="UniProtKB-KW"/>
</dbReference>
<evidence type="ECO:0000256" key="11">
    <source>
        <dbReference type="HAMAP-Rule" id="MF_01479"/>
    </source>
</evidence>
<dbReference type="GO" id="GO:0005737">
    <property type="term" value="C:cytoplasm"/>
    <property type="evidence" value="ECO:0007669"/>
    <property type="project" value="UniProtKB-SubCell"/>
</dbReference>
<dbReference type="PROSITE" id="PS51674">
    <property type="entry name" value="4FE4S_WBL"/>
    <property type="match status" value="1"/>
</dbReference>
<keyword evidence="9 11" id="KW-1015">Disulfide bond</keyword>
<comment type="PTM">
    <text evidence="11">Upon Fe-S cluster removal intramolecular disulfide bonds are formed.</text>
</comment>
<dbReference type="KEGG" id="ima:PO878_01110"/>
<keyword evidence="6 11" id="KW-0411">Iron-sulfur</keyword>
<name>A0AAE9Y6A1_9ACTN</name>
<keyword evidence="4 11" id="KW-0479">Metal-binding</keyword>
<evidence type="ECO:0000256" key="8">
    <source>
        <dbReference type="ARBA" id="ARBA00023125"/>
    </source>
</evidence>
<evidence type="ECO:0000313" key="14">
    <source>
        <dbReference type="Proteomes" id="UP001216390"/>
    </source>
</evidence>
<dbReference type="GO" id="GO:0035731">
    <property type="term" value="F:dinitrosyl-iron complex binding"/>
    <property type="evidence" value="ECO:0007669"/>
    <property type="project" value="UniProtKB-UniRule"/>
</dbReference>
<dbReference type="GO" id="GO:0045454">
    <property type="term" value="P:cell redox homeostasis"/>
    <property type="evidence" value="ECO:0007669"/>
    <property type="project" value="TreeGrafter"/>
</dbReference>
<dbReference type="EMBL" id="CP116942">
    <property type="protein sequence ID" value="WCO67317.1"/>
    <property type="molecule type" value="Genomic_DNA"/>
</dbReference>
<dbReference type="PANTHER" id="PTHR38839:SF2">
    <property type="entry name" value="TRANSCRIPTIONAL REGULATOR WHIB7-RELATED"/>
    <property type="match status" value="1"/>
</dbReference>
<evidence type="ECO:0000256" key="1">
    <source>
        <dbReference type="ARBA" id="ARBA00004496"/>
    </source>
</evidence>
<evidence type="ECO:0000256" key="5">
    <source>
        <dbReference type="ARBA" id="ARBA00023004"/>
    </source>
</evidence>
<dbReference type="Pfam" id="PF02467">
    <property type="entry name" value="Whib"/>
    <property type="match status" value="1"/>
</dbReference>
<sequence length="119" mass="13242">MIALTDLSDDVEDRSWWADARCNDTAGTLSVLFFSEELQDIAAAKRICALCPVMEECLAGALARREPWGVWGGQLFRNGRILATKRRRGRPPKVARPEDELPQVPVPPALSEVVIRRTA</sequence>
<keyword evidence="10 11" id="KW-0804">Transcription</keyword>
<dbReference type="GO" id="GO:0051539">
    <property type="term" value="F:4 iron, 4 sulfur cluster binding"/>
    <property type="evidence" value="ECO:0007669"/>
    <property type="project" value="UniProtKB-UniRule"/>
</dbReference>
<dbReference type="InterPro" id="IPR034768">
    <property type="entry name" value="4FE4S_WBL"/>
</dbReference>
<evidence type="ECO:0000256" key="3">
    <source>
        <dbReference type="ARBA" id="ARBA00022485"/>
    </source>
</evidence>
<evidence type="ECO:0000256" key="10">
    <source>
        <dbReference type="ARBA" id="ARBA00023163"/>
    </source>
</evidence>
<dbReference type="HAMAP" id="MF_01479">
    <property type="entry name" value="WhiB"/>
    <property type="match status" value="1"/>
</dbReference>
<proteinExistence type="inferred from homology"/>
<keyword evidence="11" id="KW-0963">Cytoplasm</keyword>
<gene>
    <name evidence="11" type="primary">whiB</name>
    <name evidence="13" type="ORF">PO878_01110</name>
</gene>
<feature type="binding site" evidence="11">
    <location>
        <position position="22"/>
    </location>
    <ligand>
        <name>[4Fe-4S] cluster</name>
        <dbReference type="ChEBI" id="CHEBI:49883"/>
    </ligand>
</feature>
<comment type="similarity">
    <text evidence="2 11">Belongs to the WhiB family.</text>
</comment>
<keyword evidence="14" id="KW-1185">Reference proteome</keyword>
<dbReference type="PANTHER" id="PTHR38839">
    <property type="entry name" value="TRANSCRIPTIONAL REGULATOR WHID-RELATED"/>
    <property type="match status" value="1"/>
</dbReference>
<dbReference type="InterPro" id="IPR003482">
    <property type="entry name" value="Whib"/>
</dbReference>
<feature type="domain" description="4Fe-4S Wbl-type" evidence="12">
    <location>
        <begin position="21"/>
        <end position="81"/>
    </location>
</feature>
<evidence type="ECO:0000256" key="7">
    <source>
        <dbReference type="ARBA" id="ARBA00023015"/>
    </source>
</evidence>
<evidence type="ECO:0000313" key="13">
    <source>
        <dbReference type="EMBL" id="WCO67317.1"/>
    </source>
</evidence>
<dbReference type="RefSeq" id="WP_272736839.1">
    <property type="nucleotide sequence ID" value="NZ_CP116942.1"/>
</dbReference>
<protein>
    <recommendedName>
        <fullName evidence="11">Transcriptional regulator WhiB</fullName>
    </recommendedName>
</protein>
<dbReference type="GO" id="GO:0045892">
    <property type="term" value="P:negative regulation of DNA-templated transcription"/>
    <property type="evidence" value="ECO:0007669"/>
    <property type="project" value="TreeGrafter"/>
</dbReference>
<organism evidence="13 14">
    <name type="scientific">Iamia majanohamensis</name>
    <dbReference type="NCBI Taxonomy" id="467976"/>
    <lineage>
        <taxon>Bacteria</taxon>
        <taxon>Bacillati</taxon>
        <taxon>Actinomycetota</taxon>
        <taxon>Acidimicrobiia</taxon>
        <taxon>Acidimicrobiales</taxon>
        <taxon>Iamiaceae</taxon>
        <taxon>Iamia</taxon>
    </lineage>
</organism>
<comment type="PTM">
    <text evidence="11">The Fe-S cluster can be nitrosylated by nitric oxide (NO).</text>
</comment>
<evidence type="ECO:0000259" key="12">
    <source>
        <dbReference type="PROSITE" id="PS51674"/>
    </source>
</evidence>
<evidence type="ECO:0000256" key="9">
    <source>
        <dbReference type="ARBA" id="ARBA00023157"/>
    </source>
</evidence>
<dbReference type="AlphaFoldDB" id="A0AAE9Y6A1"/>
<evidence type="ECO:0000256" key="6">
    <source>
        <dbReference type="ARBA" id="ARBA00023014"/>
    </source>
</evidence>
<feature type="binding site" evidence="11">
    <location>
        <position position="48"/>
    </location>
    <ligand>
        <name>[4Fe-4S] cluster</name>
        <dbReference type="ChEBI" id="CHEBI:49883"/>
    </ligand>
</feature>